<keyword evidence="3" id="KW-1185">Reference proteome</keyword>
<dbReference type="Proteomes" id="UP001604336">
    <property type="component" value="Unassembled WGS sequence"/>
</dbReference>
<dbReference type="AlphaFoldDB" id="A0ABD1W0Y0"/>
<comment type="caution">
    <text evidence="2">The sequence shown here is derived from an EMBL/GenBank/DDBJ whole genome shotgun (WGS) entry which is preliminary data.</text>
</comment>
<evidence type="ECO:0000313" key="3">
    <source>
        <dbReference type="Proteomes" id="UP001604336"/>
    </source>
</evidence>
<proteinExistence type="predicted"/>
<dbReference type="EMBL" id="JBFOLK010000001">
    <property type="protein sequence ID" value="KAL2542463.1"/>
    <property type="molecule type" value="Genomic_DNA"/>
</dbReference>
<sequence>MIVFFIFHGGFLSYWVRCEGEDSRSKYDARYCRLKHEYFTLLTSILSLDVRQAFVNMSNNSDRDVSNNGILYLITSLMLTKSYKRSVEDSLVVIVDSDERNTYAWGKELFRTTISLLKSALKNKSIIVEGDGKPYMPYRISGFLFAFQVWIYQTVRS</sequence>
<protein>
    <submittedName>
        <fullName evidence="2">DUF1985 domain-containing protein</fullName>
    </submittedName>
</protein>
<gene>
    <name evidence="2" type="ORF">Adt_03441</name>
</gene>
<name>A0ABD1W0Y0_9LAMI</name>
<feature type="chain" id="PRO_5044744432" evidence="1">
    <location>
        <begin position="21"/>
        <end position="157"/>
    </location>
</feature>
<organism evidence="2 3">
    <name type="scientific">Abeliophyllum distichum</name>
    <dbReference type="NCBI Taxonomy" id="126358"/>
    <lineage>
        <taxon>Eukaryota</taxon>
        <taxon>Viridiplantae</taxon>
        <taxon>Streptophyta</taxon>
        <taxon>Embryophyta</taxon>
        <taxon>Tracheophyta</taxon>
        <taxon>Spermatophyta</taxon>
        <taxon>Magnoliopsida</taxon>
        <taxon>eudicotyledons</taxon>
        <taxon>Gunneridae</taxon>
        <taxon>Pentapetalae</taxon>
        <taxon>asterids</taxon>
        <taxon>lamiids</taxon>
        <taxon>Lamiales</taxon>
        <taxon>Oleaceae</taxon>
        <taxon>Forsythieae</taxon>
        <taxon>Abeliophyllum</taxon>
    </lineage>
</organism>
<reference evidence="3" key="1">
    <citation type="submission" date="2024-07" db="EMBL/GenBank/DDBJ databases">
        <title>Two chromosome-level genome assemblies of Korean endemic species Abeliophyllum distichum and Forsythia ovata (Oleaceae).</title>
        <authorList>
            <person name="Jang H."/>
        </authorList>
    </citation>
    <scope>NUCLEOTIDE SEQUENCE [LARGE SCALE GENOMIC DNA]</scope>
</reference>
<evidence type="ECO:0000256" key="1">
    <source>
        <dbReference type="SAM" id="SignalP"/>
    </source>
</evidence>
<keyword evidence="1" id="KW-0732">Signal</keyword>
<evidence type="ECO:0000313" key="2">
    <source>
        <dbReference type="EMBL" id="KAL2542463.1"/>
    </source>
</evidence>
<dbReference type="PANTHER" id="PTHR48449">
    <property type="entry name" value="DUF1985 DOMAIN-CONTAINING PROTEIN"/>
    <property type="match status" value="1"/>
</dbReference>
<accession>A0ABD1W0Y0</accession>
<feature type="signal peptide" evidence="1">
    <location>
        <begin position="1"/>
        <end position="20"/>
    </location>
</feature>
<dbReference type="PANTHER" id="PTHR48449:SF1">
    <property type="entry name" value="DUF1985 DOMAIN-CONTAINING PROTEIN"/>
    <property type="match status" value="1"/>
</dbReference>